<dbReference type="GO" id="GO:0005506">
    <property type="term" value="F:iron ion binding"/>
    <property type="evidence" value="ECO:0007669"/>
    <property type="project" value="InterPro"/>
</dbReference>
<keyword evidence="2 8" id="KW-0349">Heme</keyword>
<accession>A0A438ALD1</accession>
<evidence type="ECO:0000256" key="1">
    <source>
        <dbReference type="ARBA" id="ARBA00010617"/>
    </source>
</evidence>
<dbReference type="CDD" id="cd20625">
    <property type="entry name" value="CYP164-like"/>
    <property type="match status" value="1"/>
</dbReference>
<dbReference type="InterPro" id="IPR002397">
    <property type="entry name" value="Cyt_P450_B"/>
</dbReference>
<protein>
    <submittedName>
        <fullName evidence="9">Cytochrome P450</fullName>
    </submittedName>
</protein>
<keyword evidence="5 8" id="KW-0408">Iron</keyword>
<evidence type="ECO:0000256" key="8">
    <source>
        <dbReference type="RuleBase" id="RU000461"/>
    </source>
</evidence>
<evidence type="ECO:0000256" key="2">
    <source>
        <dbReference type="ARBA" id="ARBA00022617"/>
    </source>
</evidence>
<dbReference type="PROSITE" id="PS00086">
    <property type="entry name" value="CYTOCHROME_P450"/>
    <property type="match status" value="1"/>
</dbReference>
<dbReference type="PRINTS" id="PR00359">
    <property type="entry name" value="BP450"/>
</dbReference>
<keyword evidence="6 8" id="KW-0503">Monooxygenase</keyword>
<keyword evidence="10" id="KW-1185">Reference proteome</keyword>
<dbReference type="SUPFAM" id="SSF48264">
    <property type="entry name" value="Cytochrome P450"/>
    <property type="match status" value="1"/>
</dbReference>
<comment type="function">
    <text evidence="7">Cytochromes P450 are a group of heme-thiolate monooxygenases. They oxidize a variety of structurally unrelated compounds, including steroids, fatty acids, and xenobiotics.</text>
</comment>
<dbReference type="InterPro" id="IPR017972">
    <property type="entry name" value="Cyt_P450_CS"/>
</dbReference>
<evidence type="ECO:0000313" key="10">
    <source>
        <dbReference type="Proteomes" id="UP000285908"/>
    </source>
</evidence>
<dbReference type="PANTHER" id="PTHR46696">
    <property type="entry name" value="P450, PUTATIVE (EUROFUNG)-RELATED"/>
    <property type="match status" value="1"/>
</dbReference>
<dbReference type="AlphaFoldDB" id="A0A438ALD1"/>
<dbReference type="EMBL" id="RQXX01000001">
    <property type="protein sequence ID" value="RVV99470.1"/>
    <property type="molecule type" value="Genomic_DNA"/>
</dbReference>
<comment type="similarity">
    <text evidence="1 8">Belongs to the cytochrome P450 family.</text>
</comment>
<dbReference type="InterPro" id="IPR036396">
    <property type="entry name" value="Cyt_P450_sf"/>
</dbReference>
<reference evidence="9 10" key="1">
    <citation type="submission" date="2018-11" db="EMBL/GenBank/DDBJ databases">
        <title>Mesobaculum littorinae gen. nov., sp. nov., isolated from Littorina scabra that represents a novel genus of the order Rhodobacteraceae.</title>
        <authorList>
            <person name="Li F."/>
        </authorList>
    </citation>
    <scope>NUCLEOTIDE SEQUENCE [LARGE SCALE GENOMIC DNA]</scope>
    <source>
        <strain evidence="9 10">M0103</strain>
    </source>
</reference>
<dbReference type="Gene3D" id="1.10.630.10">
    <property type="entry name" value="Cytochrome P450"/>
    <property type="match status" value="1"/>
</dbReference>
<evidence type="ECO:0000256" key="3">
    <source>
        <dbReference type="ARBA" id="ARBA00022723"/>
    </source>
</evidence>
<dbReference type="OrthoDB" id="9801155at2"/>
<dbReference type="FunFam" id="1.10.630.10:FF:000018">
    <property type="entry name" value="Cytochrome P450 monooxygenase"/>
    <property type="match status" value="1"/>
</dbReference>
<evidence type="ECO:0000256" key="7">
    <source>
        <dbReference type="ARBA" id="ARBA00043906"/>
    </source>
</evidence>
<keyword evidence="4 8" id="KW-0560">Oxidoreductase</keyword>
<evidence type="ECO:0000256" key="6">
    <source>
        <dbReference type="ARBA" id="ARBA00023033"/>
    </source>
</evidence>
<evidence type="ECO:0000313" key="9">
    <source>
        <dbReference type="EMBL" id="RVV99470.1"/>
    </source>
</evidence>
<dbReference type="GO" id="GO:0016705">
    <property type="term" value="F:oxidoreductase activity, acting on paired donors, with incorporation or reduction of molecular oxygen"/>
    <property type="evidence" value="ECO:0007669"/>
    <property type="project" value="InterPro"/>
</dbReference>
<dbReference type="GO" id="GO:0004497">
    <property type="term" value="F:monooxygenase activity"/>
    <property type="evidence" value="ECO:0007669"/>
    <property type="project" value="UniProtKB-KW"/>
</dbReference>
<keyword evidence="3 8" id="KW-0479">Metal-binding</keyword>
<dbReference type="Proteomes" id="UP000285908">
    <property type="component" value="Unassembled WGS sequence"/>
</dbReference>
<dbReference type="Pfam" id="PF00067">
    <property type="entry name" value="p450"/>
    <property type="match status" value="1"/>
</dbReference>
<dbReference type="InterPro" id="IPR001128">
    <property type="entry name" value="Cyt_P450"/>
</dbReference>
<proteinExistence type="inferred from homology"/>
<evidence type="ECO:0000256" key="5">
    <source>
        <dbReference type="ARBA" id="ARBA00023004"/>
    </source>
</evidence>
<sequence length="392" mass="42926">MQNIRQSPTDPAFVADPYPFYDRARALGEVVWWEDYDMPVALSHAAVSAALKSRDMGREPPDGPPVAPDHLRNFYAIEHNSMLELEAPRHTRLRGLVLRAFTSRRINGLAPEIEALCHDLIDAFPEGPFDLLPAYADRVPVIVIARLLGVPDSAAADLLRWSHAMVGMYQARRTHADEVAADTAARDFAAFLRDHIARRRTTPGDDLLSHLIAAEDDGARLSTDEMIATAVLLLNAGHEATVHGIGNGVAALYRHADPVATTREASVAATVEEILRFDPPLHLFVRHAYAPVQLGGETIPKGGRIGCLLAAANRDPAVFANPDRFDPTRPATGQMAFGAGPHFCVGAPLARLEMQVALRVLYTRCPELRPVDPPRIADIYHFRGLEALVVDR</sequence>
<dbReference type="GO" id="GO:0020037">
    <property type="term" value="F:heme binding"/>
    <property type="evidence" value="ECO:0007669"/>
    <property type="project" value="InterPro"/>
</dbReference>
<dbReference type="PANTHER" id="PTHR46696:SF1">
    <property type="entry name" value="CYTOCHROME P450 YJIB-RELATED"/>
    <property type="match status" value="1"/>
</dbReference>
<organism evidence="9 10">
    <name type="scientific">Mesobaculum littorinae</name>
    <dbReference type="NCBI Taxonomy" id="2486419"/>
    <lineage>
        <taxon>Bacteria</taxon>
        <taxon>Pseudomonadati</taxon>
        <taxon>Pseudomonadota</taxon>
        <taxon>Alphaproteobacteria</taxon>
        <taxon>Rhodobacterales</taxon>
        <taxon>Roseobacteraceae</taxon>
        <taxon>Mesobaculum</taxon>
    </lineage>
</organism>
<dbReference type="RefSeq" id="WP_127904912.1">
    <property type="nucleotide sequence ID" value="NZ_RQXX01000001.1"/>
</dbReference>
<name>A0A438ALD1_9RHOB</name>
<gene>
    <name evidence="9" type="ORF">EKE94_01955</name>
</gene>
<comment type="caution">
    <text evidence="9">The sequence shown here is derived from an EMBL/GenBank/DDBJ whole genome shotgun (WGS) entry which is preliminary data.</text>
</comment>
<evidence type="ECO:0000256" key="4">
    <source>
        <dbReference type="ARBA" id="ARBA00023002"/>
    </source>
</evidence>